<dbReference type="InterPro" id="IPR023346">
    <property type="entry name" value="Lysozyme-like_dom_sf"/>
</dbReference>
<sequence length="215" mass="22942">MTTQDFVAMAQQCAPAVAPQTLAAIVRIESGFNPYAIGVVHGRLVRQPRREDEAIATVKALQAAGWNYSAGLAQINRDNWSRYGLTARTVCDVCRNLSVGAAILRACFRRARPIHAHPQEALRAALSCYASGNFVTGFRVGYVRRITEAAASGDTFVPALTSSATPIPVIRDRVTGSRAESRGRSTPVSPPSSNPNDDTARSQNNGGVEGSAVIF</sequence>
<feature type="domain" description="Transglycosylase SLT" evidence="2">
    <location>
        <begin position="10"/>
        <end position="135"/>
    </location>
</feature>
<gene>
    <name evidence="3" type="ordered locus">Bcen_4854</name>
</gene>
<dbReference type="EMBL" id="CP000379">
    <property type="protein sequence ID" value="ABF79732.1"/>
    <property type="molecule type" value="Genomic_DNA"/>
</dbReference>
<dbReference type="HOGENOM" id="CLU_076837_2_0_4"/>
<protein>
    <submittedName>
        <fullName evidence="3">Lytic transglycosylase, catalytic</fullName>
    </submittedName>
</protein>
<organism evidence="3">
    <name type="scientific">Burkholderia orbicola (strain AU 1054)</name>
    <dbReference type="NCBI Taxonomy" id="331271"/>
    <lineage>
        <taxon>Bacteria</taxon>
        <taxon>Pseudomonadati</taxon>
        <taxon>Pseudomonadota</taxon>
        <taxon>Betaproteobacteria</taxon>
        <taxon>Burkholderiales</taxon>
        <taxon>Burkholderiaceae</taxon>
        <taxon>Burkholderia</taxon>
        <taxon>Burkholderia cepacia complex</taxon>
        <taxon>Burkholderia orbicola</taxon>
    </lineage>
</organism>
<reference evidence="3" key="1">
    <citation type="submission" date="2006-05" db="EMBL/GenBank/DDBJ databases">
        <title>Complete sequence of chromosome 2 of Burkholderia cenocepacia AU 1054.</title>
        <authorList>
            <consortium name="US DOE Joint Genome Institute"/>
            <person name="Copeland A."/>
            <person name="Lucas S."/>
            <person name="Lapidus A."/>
            <person name="Barry K."/>
            <person name="Detter J.C."/>
            <person name="Glavina del Rio T."/>
            <person name="Hammon N."/>
            <person name="Israni S."/>
            <person name="Dalin E."/>
            <person name="Tice H."/>
            <person name="Pitluck S."/>
            <person name="Chain P."/>
            <person name="Malfatti S."/>
            <person name="Shin M."/>
            <person name="Vergez L."/>
            <person name="Schmutz J."/>
            <person name="Larimer F."/>
            <person name="Land M."/>
            <person name="Hauser L."/>
            <person name="Kyrpides N."/>
            <person name="Lykidis A."/>
            <person name="LiPuma J.J."/>
            <person name="Konstantinidis K."/>
            <person name="Tiedje J.M."/>
            <person name="Richardson P."/>
        </authorList>
    </citation>
    <scope>NUCLEOTIDE SEQUENCE [LARGE SCALE GENOMIC DNA]</scope>
    <source>
        <strain evidence="3">AU 1054</strain>
    </source>
</reference>
<dbReference type="InterPro" id="IPR008258">
    <property type="entry name" value="Transglycosylase_SLT_dom_1"/>
</dbReference>
<accession>A0A0H2XZR7</accession>
<evidence type="ECO:0000256" key="1">
    <source>
        <dbReference type="SAM" id="MobiDB-lite"/>
    </source>
</evidence>
<name>A0A0H2XZR7_BURO1</name>
<dbReference type="CDD" id="cd16892">
    <property type="entry name" value="LT_VirB1-like"/>
    <property type="match status" value="1"/>
</dbReference>
<dbReference type="AlphaFoldDB" id="A0A0H2XZR7"/>
<dbReference type="SUPFAM" id="SSF53955">
    <property type="entry name" value="Lysozyme-like"/>
    <property type="match status" value="1"/>
</dbReference>
<feature type="compositionally biased region" description="Basic and acidic residues" evidence="1">
    <location>
        <begin position="171"/>
        <end position="183"/>
    </location>
</feature>
<dbReference type="Pfam" id="PF01464">
    <property type="entry name" value="SLT"/>
    <property type="match status" value="1"/>
</dbReference>
<dbReference type="Gene3D" id="1.10.530.10">
    <property type="match status" value="1"/>
</dbReference>
<evidence type="ECO:0000259" key="2">
    <source>
        <dbReference type="Pfam" id="PF01464"/>
    </source>
</evidence>
<proteinExistence type="predicted"/>
<feature type="region of interest" description="Disordered" evidence="1">
    <location>
        <begin position="171"/>
        <end position="215"/>
    </location>
</feature>
<evidence type="ECO:0000313" key="3">
    <source>
        <dbReference type="EMBL" id="ABF79732.1"/>
    </source>
</evidence>